<evidence type="ECO:0008006" key="9">
    <source>
        <dbReference type="Google" id="ProtNLM"/>
    </source>
</evidence>
<dbReference type="GO" id="GO:0012505">
    <property type="term" value="C:endomembrane system"/>
    <property type="evidence" value="ECO:0007669"/>
    <property type="project" value="UniProtKB-SubCell"/>
</dbReference>
<protein>
    <recommendedName>
        <fullName evidence="9">Membrane fraction protein</fullName>
    </recommendedName>
</protein>
<comment type="similarity">
    <text evidence="2">Belongs to the CCC1 family.</text>
</comment>
<gene>
    <name evidence="7" type="ORF">Agabi119p4_8878</name>
</gene>
<evidence type="ECO:0000256" key="3">
    <source>
        <dbReference type="ARBA" id="ARBA00022692"/>
    </source>
</evidence>
<comment type="caution">
    <text evidence="7">The sequence shown here is derived from an EMBL/GenBank/DDBJ whole genome shotgun (WGS) entry which is preliminary data.</text>
</comment>
<name>A0A8H7C5C7_AGABI</name>
<comment type="subcellular location">
    <subcellularLocation>
        <location evidence="1">Endomembrane system</location>
        <topology evidence="1">Multi-pass membrane protein</topology>
    </subcellularLocation>
</comment>
<dbReference type="Proteomes" id="UP000629468">
    <property type="component" value="Unassembled WGS sequence"/>
</dbReference>
<reference evidence="7 8" key="1">
    <citation type="journal article" name="Sci. Rep.">
        <title>Telomere-to-telomere assembled and centromere annotated genomes of the two main subspecies of the button mushroom Agaricus bisporus reveal especially polymorphic chromosome ends.</title>
        <authorList>
            <person name="Sonnenberg A.S.M."/>
            <person name="Sedaghat-Telgerd N."/>
            <person name="Lavrijssen B."/>
            <person name="Ohm R.A."/>
            <person name="Hendrickx P.M."/>
            <person name="Scholtmeijer K."/>
            <person name="Baars J.J.P."/>
            <person name="van Peer A."/>
        </authorList>
    </citation>
    <scope>NUCLEOTIDE SEQUENCE [LARGE SCALE GENOMIC DNA]</scope>
    <source>
        <strain evidence="7 8">H119_p4</strain>
    </source>
</reference>
<dbReference type="CDD" id="cd02435">
    <property type="entry name" value="CCC1"/>
    <property type="match status" value="1"/>
</dbReference>
<evidence type="ECO:0000256" key="4">
    <source>
        <dbReference type="ARBA" id="ARBA00022989"/>
    </source>
</evidence>
<sequence>MSTVTLPPRQNPVQPPVWPIEHAAPGVDTPLISKCCSHSRAGGVCCRELNKQQRTLIDPDVVRDVVIGLSDGLTVPFALTAGLSSLGESKLVVLGGIAELIAGAISMGIGGFLASQAERDHYRYLHKQTRERVKQSCAGELEREVTQVLAPVGVNEKSCRAVANCLREIEEDDYPSSSSSSDAESSSLRWGKDVGITAFLLKFGQGLEEIPTMRLYVSAFTIGMGYLIGGLIPLIPYFFIPKAHIALIYSCIITGAVLLIFGAVKSHVTGASLGIKGYVWGAVSTLMVGGLAAAAAFGIVKLLEGGE</sequence>
<dbReference type="Pfam" id="PF01988">
    <property type="entry name" value="VIT1"/>
    <property type="match status" value="1"/>
</dbReference>
<dbReference type="GO" id="GO:0030026">
    <property type="term" value="P:intracellular manganese ion homeostasis"/>
    <property type="evidence" value="ECO:0007669"/>
    <property type="project" value="InterPro"/>
</dbReference>
<dbReference type="AlphaFoldDB" id="A0A8H7C5C7"/>
<organism evidence="7 8">
    <name type="scientific">Agaricus bisporus var. burnettii</name>
    <dbReference type="NCBI Taxonomy" id="192524"/>
    <lineage>
        <taxon>Eukaryota</taxon>
        <taxon>Fungi</taxon>
        <taxon>Dikarya</taxon>
        <taxon>Basidiomycota</taxon>
        <taxon>Agaricomycotina</taxon>
        <taxon>Agaricomycetes</taxon>
        <taxon>Agaricomycetidae</taxon>
        <taxon>Agaricales</taxon>
        <taxon>Agaricineae</taxon>
        <taxon>Agaricaceae</taxon>
        <taxon>Agaricus</taxon>
    </lineage>
</organism>
<accession>A0A8H7C5C7</accession>
<feature type="transmembrane region" description="Helical" evidence="6">
    <location>
        <begin position="91"/>
        <end position="114"/>
    </location>
</feature>
<feature type="transmembrane region" description="Helical" evidence="6">
    <location>
        <begin position="215"/>
        <end position="240"/>
    </location>
</feature>
<keyword evidence="5 6" id="KW-0472">Membrane</keyword>
<evidence type="ECO:0000256" key="2">
    <source>
        <dbReference type="ARBA" id="ARBA00007049"/>
    </source>
</evidence>
<evidence type="ECO:0000256" key="6">
    <source>
        <dbReference type="SAM" id="Phobius"/>
    </source>
</evidence>
<proteinExistence type="inferred from homology"/>
<dbReference type="InterPro" id="IPR008217">
    <property type="entry name" value="Ccc1_fam"/>
</dbReference>
<feature type="transmembrane region" description="Helical" evidence="6">
    <location>
        <begin position="277"/>
        <end position="300"/>
    </location>
</feature>
<keyword evidence="3 6" id="KW-0812">Transmembrane</keyword>
<evidence type="ECO:0000313" key="7">
    <source>
        <dbReference type="EMBL" id="KAF7762285.1"/>
    </source>
</evidence>
<feature type="transmembrane region" description="Helical" evidence="6">
    <location>
        <begin position="246"/>
        <end position="265"/>
    </location>
</feature>
<dbReference type="EMBL" id="JABXXO010000012">
    <property type="protein sequence ID" value="KAF7762285.1"/>
    <property type="molecule type" value="Genomic_DNA"/>
</dbReference>
<evidence type="ECO:0000256" key="1">
    <source>
        <dbReference type="ARBA" id="ARBA00004127"/>
    </source>
</evidence>
<evidence type="ECO:0000313" key="8">
    <source>
        <dbReference type="Proteomes" id="UP000629468"/>
    </source>
</evidence>
<evidence type="ECO:0000256" key="5">
    <source>
        <dbReference type="ARBA" id="ARBA00023136"/>
    </source>
</evidence>
<keyword evidence="4 6" id="KW-1133">Transmembrane helix</keyword>
<dbReference type="PANTHER" id="PTHR31851">
    <property type="entry name" value="FE(2+)/MN(2+) TRANSPORTER PCL1"/>
    <property type="match status" value="1"/>
</dbReference>
<dbReference type="GO" id="GO:0005384">
    <property type="term" value="F:manganese ion transmembrane transporter activity"/>
    <property type="evidence" value="ECO:0007669"/>
    <property type="project" value="InterPro"/>
</dbReference>